<dbReference type="HOGENOM" id="CLU_2303085_0_0_0"/>
<dbReference type="AlphaFoldDB" id="E1IDM1"/>
<name>E1IDM1_9CHLR</name>
<protein>
    <submittedName>
        <fullName evidence="2">Uncharacterized protein</fullName>
    </submittedName>
</protein>
<comment type="caution">
    <text evidence="2">The sequence shown here is derived from an EMBL/GenBank/DDBJ whole genome shotgun (WGS) entry which is preliminary data.</text>
</comment>
<evidence type="ECO:0000256" key="1">
    <source>
        <dbReference type="SAM" id="MobiDB-lite"/>
    </source>
</evidence>
<feature type="region of interest" description="Disordered" evidence="1">
    <location>
        <begin position="62"/>
        <end position="100"/>
    </location>
</feature>
<sequence>MFREDNGDYIIREVFYDADDTILGCTAEAVEPMGRTIEELATSIADFHAALALPVLTLADIPQPAHDRPTRPQRQTFSSADVRAKLGLPEKPTTLPQKPS</sequence>
<dbReference type="eggNOG" id="ENOG5033DRZ">
    <property type="taxonomic scope" value="Bacteria"/>
</dbReference>
<evidence type="ECO:0000313" key="3">
    <source>
        <dbReference type="Proteomes" id="UP000054010"/>
    </source>
</evidence>
<accession>E1IDM1</accession>
<evidence type="ECO:0000313" key="2">
    <source>
        <dbReference type="EMBL" id="EFO80729.1"/>
    </source>
</evidence>
<organism evidence="2 3">
    <name type="scientific">Oscillochloris trichoides DG-6</name>
    <dbReference type="NCBI Taxonomy" id="765420"/>
    <lineage>
        <taxon>Bacteria</taxon>
        <taxon>Bacillati</taxon>
        <taxon>Chloroflexota</taxon>
        <taxon>Chloroflexia</taxon>
        <taxon>Chloroflexales</taxon>
        <taxon>Chloroflexineae</taxon>
        <taxon>Oscillochloridaceae</taxon>
        <taxon>Oscillochloris</taxon>
    </lineage>
</organism>
<dbReference type="Proteomes" id="UP000054010">
    <property type="component" value="Unassembled WGS sequence"/>
</dbReference>
<dbReference type="EMBL" id="ADVR01000042">
    <property type="protein sequence ID" value="EFO80729.1"/>
    <property type="molecule type" value="Genomic_DNA"/>
</dbReference>
<proteinExistence type="predicted"/>
<keyword evidence="3" id="KW-1185">Reference proteome</keyword>
<gene>
    <name evidence="2" type="ORF">OSCT_1422</name>
</gene>
<reference evidence="2 3" key="1">
    <citation type="journal article" date="2011" name="J. Bacteriol.">
        <title>Draft genome sequence of the anoxygenic filamentous phototrophic bacterium Oscillochloris trichoides subsp. DG-6.</title>
        <authorList>
            <person name="Kuznetsov B.B."/>
            <person name="Ivanovsky R.N."/>
            <person name="Keppen O.I."/>
            <person name="Sukhacheva M.V."/>
            <person name="Bumazhkin B.K."/>
            <person name="Patutina E.O."/>
            <person name="Beletsky A.V."/>
            <person name="Mardanov A.V."/>
            <person name="Baslerov R.V."/>
            <person name="Panteleeva A.N."/>
            <person name="Kolganova T.V."/>
            <person name="Ravin N.V."/>
            <person name="Skryabin K.G."/>
        </authorList>
    </citation>
    <scope>NUCLEOTIDE SEQUENCE [LARGE SCALE GENOMIC DNA]</scope>
    <source>
        <strain evidence="2 3">DG-6</strain>
    </source>
</reference>